<dbReference type="InterPro" id="IPR052155">
    <property type="entry name" value="Biofilm_reg_signaling"/>
</dbReference>
<dbReference type="InterPro" id="IPR000700">
    <property type="entry name" value="PAS-assoc_C"/>
</dbReference>
<feature type="domain" description="PAC" evidence="3">
    <location>
        <begin position="102"/>
        <end position="153"/>
    </location>
</feature>
<reference evidence="4 5" key="1">
    <citation type="journal article" date="2016" name="Nat. Commun.">
        <title>Thousands of microbial genomes shed light on interconnected biogeochemical processes in an aquifer system.</title>
        <authorList>
            <person name="Anantharaman K."/>
            <person name="Brown C.T."/>
            <person name="Hug L.A."/>
            <person name="Sharon I."/>
            <person name="Castelle C.J."/>
            <person name="Probst A.J."/>
            <person name="Thomas B.C."/>
            <person name="Singh A."/>
            <person name="Wilkins M.J."/>
            <person name="Karaoz U."/>
            <person name="Brodie E.L."/>
            <person name="Williams K.H."/>
            <person name="Hubbard S.S."/>
            <person name="Banfield J.F."/>
        </authorList>
    </citation>
    <scope>NUCLEOTIDE SEQUENCE [LARGE SCALE GENOMIC DNA]</scope>
</reference>
<feature type="region of interest" description="Disordered" evidence="1">
    <location>
        <begin position="1"/>
        <end position="22"/>
    </location>
</feature>
<dbReference type="InterPro" id="IPR035965">
    <property type="entry name" value="PAS-like_dom_sf"/>
</dbReference>
<evidence type="ECO:0000313" key="4">
    <source>
        <dbReference type="EMBL" id="OFW55379.1"/>
    </source>
</evidence>
<dbReference type="CDD" id="cd00130">
    <property type="entry name" value="PAS"/>
    <property type="match status" value="2"/>
</dbReference>
<evidence type="ECO:0000259" key="3">
    <source>
        <dbReference type="PROSITE" id="PS50113"/>
    </source>
</evidence>
<comment type="caution">
    <text evidence="4">The sequence shown here is derived from an EMBL/GenBank/DDBJ whole genome shotgun (WGS) entry which is preliminary data.</text>
</comment>
<feature type="compositionally biased region" description="Basic and acidic residues" evidence="1">
    <location>
        <begin position="7"/>
        <end position="22"/>
    </location>
</feature>
<dbReference type="NCBIfam" id="TIGR00229">
    <property type="entry name" value="sensory_box"/>
    <property type="match status" value="2"/>
</dbReference>
<name>A0A1F2WEU5_9ACTN</name>
<organism evidence="4 5">
    <name type="scientific">Candidatus Solincola sediminis</name>
    <dbReference type="NCBI Taxonomy" id="1797199"/>
    <lineage>
        <taxon>Bacteria</taxon>
        <taxon>Bacillati</taxon>
        <taxon>Actinomycetota</taxon>
        <taxon>Candidatus Geothermincolia</taxon>
        <taxon>Candidatus Geothermincolales</taxon>
        <taxon>Candidatus Geothermincolaceae</taxon>
        <taxon>Candidatus Solincola</taxon>
    </lineage>
</organism>
<evidence type="ECO:0008006" key="6">
    <source>
        <dbReference type="Google" id="ProtNLM"/>
    </source>
</evidence>
<dbReference type="InterPro" id="IPR001610">
    <property type="entry name" value="PAC"/>
</dbReference>
<sequence>MDASDSIEMHSEGKDARSREEIGSPHLNGIDFNLLIKNADDGILLLNSDATIRYFSPAVKRLSGYEDGELLNKNAFDLIHPDEMQEIMRLYTEGIRVPGHVEQVECRLRKKDGSWSVIQATGMNMLHDPVVAGVIINMRDISEFRRMEHELRASEERYRYLVENLSAVVFTLDSQGVITYVSPALERWSGYKVQELVGFVFTNFVYGDDLPGLMASFERVIAGHTETYEFRVADKDGTLRYMQTSSRPIVEDGATLGLLGTLIEITGRVEADEAKRRNEEHFKEVIRRQIRYYRSGE</sequence>
<feature type="domain" description="PAC" evidence="3">
    <location>
        <begin position="226"/>
        <end position="277"/>
    </location>
</feature>
<accession>A0A1F2WEU5</accession>
<dbReference type="Proteomes" id="UP000177876">
    <property type="component" value="Unassembled WGS sequence"/>
</dbReference>
<dbReference type="PROSITE" id="PS50112">
    <property type="entry name" value="PAS"/>
    <property type="match status" value="2"/>
</dbReference>
<evidence type="ECO:0000259" key="2">
    <source>
        <dbReference type="PROSITE" id="PS50112"/>
    </source>
</evidence>
<dbReference type="GO" id="GO:0006355">
    <property type="term" value="P:regulation of DNA-templated transcription"/>
    <property type="evidence" value="ECO:0007669"/>
    <property type="project" value="InterPro"/>
</dbReference>
<evidence type="ECO:0000256" key="1">
    <source>
        <dbReference type="SAM" id="MobiDB-lite"/>
    </source>
</evidence>
<dbReference type="Gene3D" id="3.30.450.20">
    <property type="entry name" value="PAS domain"/>
    <property type="match status" value="2"/>
</dbReference>
<dbReference type="SMART" id="SM00086">
    <property type="entry name" value="PAC"/>
    <property type="match status" value="2"/>
</dbReference>
<dbReference type="EMBL" id="MELK01000054">
    <property type="protein sequence ID" value="OFW55379.1"/>
    <property type="molecule type" value="Genomic_DNA"/>
</dbReference>
<dbReference type="Pfam" id="PF08447">
    <property type="entry name" value="PAS_3"/>
    <property type="match status" value="1"/>
</dbReference>
<gene>
    <name evidence="4" type="ORF">A2Y75_09665</name>
</gene>
<dbReference type="InterPro" id="IPR013767">
    <property type="entry name" value="PAS_fold"/>
</dbReference>
<dbReference type="Pfam" id="PF00989">
    <property type="entry name" value="PAS"/>
    <property type="match status" value="1"/>
</dbReference>
<dbReference type="PROSITE" id="PS50113">
    <property type="entry name" value="PAC"/>
    <property type="match status" value="2"/>
</dbReference>
<feature type="domain" description="PAS" evidence="2">
    <location>
        <begin position="35"/>
        <end position="98"/>
    </location>
</feature>
<proteinExistence type="predicted"/>
<protein>
    <recommendedName>
        <fullName evidence="6">PAS domain S-box protein</fullName>
    </recommendedName>
</protein>
<evidence type="ECO:0000313" key="5">
    <source>
        <dbReference type="Proteomes" id="UP000177876"/>
    </source>
</evidence>
<dbReference type="InterPro" id="IPR013655">
    <property type="entry name" value="PAS_fold_3"/>
</dbReference>
<dbReference type="SUPFAM" id="SSF55785">
    <property type="entry name" value="PYP-like sensor domain (PAS domain)"/>
    <property type="match status" value="2"/>
</dbReference>
<dbReference type="STRING" id="1797197.A2Y75_09665"/>
<dbReference type="SMART" id="SM00091">
    <property type="entry name" value="PAS"/>
    <property type="match status" value="2"/>
</dbReference>
<dbReference type="PANTHER" id="PTHR44757:SF2">
    <property type="entry name" value="BIOFILM ARCHITECTURE MAINTENANCE PROTEIN MBAA"/>
    <property type="match status" value="1"/>
</dbReference>
<dbReference type="PANTHER" id="PTHR44757">
    <property type="entry name" value="DIGUANYLATE CYCLASE DGCP"/>
    <property type="match status" value="1"/>
</dbReference>
<feature type="domain" description="PAS" evidence="2">
    <location>
        <begin position="154"/>
        <end position="224"/>
    </location>
</feature>
<dbReference type="AlphaFoldDB" id="A0A1F2WEU5"/>
<dbReference type="InterPro" id="IPR000014">
    <property type="entry name" value="PAS"/>
</dbReference>